<organism evidence="3 4">
    <name type="scientific">Porcincola intestinalis</name>
    <dbReference type="NCBI Taxonomy" id="2606632"/>
    <lineage>
        <taxon>Bacteria</taxon>
        <taxon>Bacillati</taxon>
        <taxon>Bacillota</taxon>
        <taxon>Clostridia</taxon>
        <taxon>Lachnospirales</taxon>
        <taxon>Lachnospiraceae</taxon>
        <taxon>Porcincola</taxon>
    </lineage>
</organism>
<evidence type="ECO:0000256" key="1">
    <source>
        <dbReference type="SAM" id="SignalP"/>
    </source>
</evidence>
<dbReference type="Proteomes" id="UP000481852">
    <property type="component" value="Unassembled WGS sequence"/>
</dbReference>
<dbReference type="InterPro" id="IPR008964">
    <property type="entry name" value="Invasin/intimin_cell_adhesion"/>
</dbReference>
<name>A0A6L5XAI8_9FIRM</name>
<sequence length="375" mass="41607">MRSFINRMVCFLIVGLMAVSGTFPAMAADDPTWPSLQQSQAEFPAAQDTDVNTDMGIVMAENVKIPSKVKRLVRKYTKEKGKTIYFASPFCQVVRNRSVQLTINKEAAGVTFKSSKPKVARVSKKGVLSTYKRGYTVITATWKKKTCHMVVYVIPSRGALDASVKSRIISAKNIKNAGSQRNQVSSSRRKKTILLAGSSSADRWRSVSQAFSGFNVVNNAIGGTTAQEWMTLYKKLIIPYHPDAVILLVGSNDIGSTGRIRGETCAERVQNLIASIRRDLGDHVPVFYMSIPVTPSRKKAWPQEKTANRLIKKYCSETDNVFYIDLASKFLDKNGKPKASYFASDRLHPSSKGYQVYNSVVSKLVKKVLNGGEKR</sequence>
<accession>A0A6L5XAI8</accession>
<evidence type="ECO:0000313" key="3">
    <source>
        <dbReference type="EMBL" id="MSS15532.1"/>
    </source>
</evidence>
<dbReference type="InterPro" id="IPR036514">
    <property type="entry name" value="SGNH_hydro_sf"/>
</dbReference>
<keyword evidence="4" id="KW-1185">Reference proteome</keyword>
<comment type="caution">
    <text evidence="3">The sequence shown here is derived from an EMBL/GenBank/DDBJ whole genome shotgun (WGS) entry which is preliminary data.</text>
</comment>
<dbReference type="Pfam" id="PF13472">
    <property type="entry name" value="Lipase_GDSL_2"/>
    <property type="match status" value="1"/>
</dbReference>
<proteinExistence type="predicted"/>
<dbReference type="Gene3D" id="3.40.50.1110">
    <property type="entry name" value="SGNH hydrolase"/>
    <property type="match status" value="1"/>
</dbReference>
<reference evidence="3 4" key="1">
    <citation type="submission" date="2019-08" db="EMBL/GenBank/DDBJ databases">
        <title>In-depth cultivation of the pig gut microbiome towards novel bacterial diversity and tailored functional studies.</title>
        <authorList>
            <person name="Wylensek D."/>
            <person name="Hitch T.C.A."/>
            <person name="Clavel T."/>
        </authorList>
    </citation>
    <scope>NUCLEOTIDE SEQUENCE [LARGE SCALE GENOMIC DNA]</scope>
    <source>
        <strain evidence="3 4">Oil+RF-744-WCA-WT-11</strain>
    </source>
</reference>
<dbReference type="AlphaFoldDB" id="A0A6L5XAI8"/>
<dbReference type="InterPro" id="IPR051532">
    <property type="entry name" value="Ester_Hydrolysis_Enzymes"/>
</dbReference>
<keyword evidence="1" id="KW-0732">Signal</keyword>
<feature type="domain" description="SGNH hydrolase-type esterase" evidence="2">
    <location>
        <begin position="201"/>
        <end position="356"/>
    </location>
</feature>
<dbReference type="SUPFAM" id="SSF52266">
    <property type="entry name" value="SGNH hydrolase"/>
    <property type="match status" value="1"/>
</dbReference>
<gene>
    <name evidence="3" type="ORF">FYJ35_10870</name>
</gene>
<evidence type="ECO:0000313" key="4">
    <source>
        <dbReference type="Proteomes" id="UP000481852"/>
    </source>
</evidence>
<dbReference type="EMBL" id="VULZ01000012">
    <property type="protein sequence ID" value="MSS15532.1"/>
    <property type="molecule type" value="Genomic_DNA"/>
</dbReference>
<dbReference type="Gene3D" id="2.60.40.1080">
    <property type="match status" value="1"/>
</dbReference>
<dbReference type="InterPro" id="IPR013830">
    <property type="entry name" value="SGNH_hydro"/>
</dbReference>
<dbReference type="RefSeq" id="WP_154526475.1">
    <property type="nucleotide sequence ID" value="NZ_VULZ01000012.1"/>
</dbReference>
<evidence type="ECO:0000259" key="2">
    <source>
        <dbReference type="Pfam" id="PF13472"/>
    </source>
</evidence>
<dbReference type="SUPFAM" id="SSF49373">
    <property type="entry name" value="Invasin/intimin cell-adhesion fragments"/>
    <property type="match status" value="1"/>
</dbReference>
<feature type="chain" id="PRO_5026932122" description="SGNH hydrolase-type esterase domain-containing protein" evidence="1">
    <location>
        <begin position="28"/>
        <end position="375"/>
    </location>
</feature>
<protein>
    <recommendedName>
        <fullName evidence="2">SGNH hydrolase-type esterase domain-containing protein</fullName>
    </recommendedName>
</protein>
<dbReference type="PANTHER" id="PTHR30383">
    <property type="entry name" value="THIOESTERASE 1/PROTEASE 1/LYSOPHOSPHOLIPASE L1"/>
    <property type="match status" value="1"/>
</dbReference>
<feature type="signal peptide" evidence="1">
    <location>
        <begin position="1"/>
        <end position="27"/>
    </location>
</feature>